<dbReference type="Pfam" id="PF00049">
    <property type="entry name" value="Insulin"/>
    <property type="match status" value="1"/>
</dbReference>
<dbReference type="InterPro" id="IPR036438">
    <property type="entry name" value="Insulin-like_sf"/>
</dbReference>
<dbReference type="Gene3D" id="1.10.100.10">
    <property type="entry name" value="Insulin-like"/>
    <property type="match status" value="1"/>
</dbReference>
<accession>A0A182MP94</accession>
<dbReference type="AlphaFoldDB" id="A0A182MP94"/>
<keyword evidence="7" id="KW-0472">Membrane</keyword>
<dbReference type="GO" id="GO:0005179">
    <property type="term" value="F:hormone activity"/>
    <property type="evidence" value="ECO:0007669"/>
    <property type="project" value="InterPro"/>
</dbReference>
<evidence type="ECO:0000313" key="10">
    <source>
        <dbReference type="Proteomes" id="UP000075883"/>
    </source>
</evidence>
<dbReference type="InterPro" id="IPR022353">
    <property type="entry name" value="Insulin_CS"/>
</dbReference>
<comment type="similarity">
    <text evidence="1 6">Belongs to the insulin family.</text>
</comment>
<keyword evidence="7" id="KW-1133">Transmembrane helix</keyword>
<comment type="subunit">
    <text evidence="2">Heterodimer of a B chain and an A chain linked by two disulfide bonds.</text>
</comment>
<dbReference type="STRING" id="139723.A0A182MP94"/>
<evidence type="ECO:0000256" key="5">
    <source>
        <dbReference type="ARBA" id="ARBA00023157"/>
    </source>
</evidence>
<organism evidence="9 10">
    <name type="scientific">Anopheles culicifacies</name>
    <dbReference type="NCBI Taxonomy" id="139723"/>
    <lineage>
        <taxon>Eukaryota</taxon>
        <taxon>Metazoa</taxon>
        <taxon>Ecdysozoa</taxon>
        <taxon>Arthropoda</taxon>
        <taxon>Hexapoda</taxon>
        <taxon>Insecta</taxon>
        <taxon>Pterygota</taxon>
        <taxon>Neoptera</taxon>
        <taxon>Endopterygota</taxon>
        <taxon>Diptera</taxon>
        <taxon>Nematocera</taxon>
        <taxon>Culicoidea</taxon>
        <taxon>Culicidae</taxon>
        <taxon>Anophelinae</taxon>
        <taxon>Anopheles</taxon>
        <taxon>culicifacies species complex</taxon>
    </lineage>
</organism>
<evidence type="ECO:0000256" key="6">
    <source>
        <dbReference type="RuleBase" id="RU000406"/>
    </source>
</evidence>
<evidence type="ECO:0000256" key="7">
    <source>
        <dbReference type="SAM" id="Phobius"/>
    </source>
</evidence>
<dbReference type="SMART" id="SM00078">
    <property type="entry name" value="IlGF"/>
    <property type="match status" value="1"/>
</dbReference>
<dbReference type="Proteomes" id="UP000075883">
    <property type="component" value="Unassembled WGS sequence"/>
</dbReference>
<feature type="transmembrane region" description="Helical" evidence="7">
    <location>
        <begin position="71"/>
        <end position="88"/>
    </location>
</feature>
<dbReference type="SUPFAM" id="SSF56994">
    <property type="entry name" value="Insulin-like"/>
    <property type="match status" value="1"/>
</dbReference>
<evidence type="ECO:0000256" key="3">
    <source>
        <dbReference type="ARBA" id="ARBA00022685"/>
    </source>
</evidence>
<dbReference type="GO" id="GO:0005576">
    <property type="term" value="C:extracellular region"/>
    <property type="evidence" value="ECO:0007669"/>
    <property type="project" value="UniProtKB-SubCell"/>
</dbReference>
<protein>
    <recommendedName>
        <fullName evidence="8">Insulin-like domain-containing protein</fullName>
    </recommendedName>
</protein>
<keyword evidence="10" id="KW-1185">Reference proteome</keyword>
<evidence type="ECO:0000259" key="8">
    <source>
        <dbReference type="SMART" id="SM00078"/>
    </source>
</evidence>
<dbReference type="InterPro" id="IPR016179">
    <property type="entry name" value="Insulin-like"/>
</dbReference>
<keyword evidence="4" id="KW-0732">Signal</keyword>
<comment type="subcellular location">
    <subcellularLocation>
        <location evidence="6">Secreted</location>
    </subcellularLocation>
</comment>
<evidence type="ECO:0000256" key="1">
    <source>
        <dbReference type="ARBA" id="ARBA00009034"/>
    </source>
</evidence>
<feature type="domain" description="Insulin-like" evidence="8">
    <location>
        <begin position="109"/>
        <end position="198"/>
    </location>
</feature>
<dbReference type="PROSITE" id="PS00262">
    <property type="entry name" value="INSULIN"/>
    <property type="match status" value="1"/>
</dbReference>
<sequence>MIAPNDHTVSDCPRAVNPLTNNSLHNTSRAHSGVIPQKEIPLRFRIVSLCRRIVAPVNWPADKRHSMRSTFAGMNSILIVAVVVLLLLNESKATSTPNSDALISQLTRSRYCGRRLTETLAFLCQGRYPMLTHYRTDYVHDQQNQRVKVEVATLPDTLPPGFPYPGAGVHRRSRRSSGGIYDECCKKSCSYVELRAYCD</sequence>
<keyword evidence="6" id="KW-0964">Secreted</keyword>
<evidence type="ECO:0000256" key="2">
    <source>
        <dbReference type="ARBA" id="ARBA00011207"/>
    </source>
</evidence>
<name>A0A182MP94_9DIPT</name>
<keyword evidence="5" id="KW-1015">Disulfide bond</keyword>
<dbReference type="PRINTS" id="PR00276">
    <property type="entry name" value="INSULINFAMLY"/>
</dbReference>
<keyword evidence="3" id="KW-0165">Cleavage on pair of basic residues</keyword>
<dbReference type="PANTHER" id="PTHR13647">
    <property type="entry name" value="INSULIN-LIKE PEPTIDE 2-RELATED"/>
    <property type="match status" value="1"/>
</dbReference>
<reference evidence="10" key="1">
    <citation type="submission" date="2013-09" db="EMBL/GenBank/DDBJ databases">
        <title>The Genome Sequence of Anopheles culicifacies species A.</title>
        <authorList>
            <consortium name="The Broad Institute Genomics Platform"/>
            <person name="Neafsey D.E."/>
            <person name="Besansky N."/>
            <person name="Howell P."/>
            <person name="Walton C."/>
            <person name="Young S.K."/>
            <person name="Zeng Q."/>
            <person name="Gargeya S."/>
            <person name="Fitzgerald M."/>
            <person name="Haas B."/>
            <person name="Abouelleil A."/>
            <person name="Allen A.W."/>
            <person name="Alvarado L."/>
            <person name="Arachchi H.M."/>
            <person name="Berlin A.M."/>
            <person name="Chapman S.B."/>
            <person name="Gainer-Dewar J."/>
            <person name="Goldberg J."/>
            <person name="Griggs A."/>
            <person name="Gujja S."/>
            <person name="Hansen M."/>
            <person name="Howarth C."/>
            <person name="Imamovic A."/>
            <person name="Ireland A."/>
            <person name="Larimer J."/>
            <person name="McCowan C."/>
            <person name="Murphy C."/>
            <person name="Pearson M."/>
            <person name="Poon T.W."/>
            <person name="Priest M."/>
            <person name="Roberts A."/>
            <person name="Saif S."/>
            <person name="Shea T."/>
            <person name="Sisk P."/>
            <person name="Sykes S."/>
            <person name="Wortman J."/>
            <person name="Nusbaum C."/>
            <person name="Birren B."/>
        </authorList>
    </citation>
    <scope>NUCLEOTIDE SEQUENCE [LARGE SCALE GENOMIC DNA]</scope>
    <source>
        <strain evidence="10">A-37</strain>
    </source>
</reference>
<reference evidence="9" key="2">
    <citation type="submission" date="2020-05" db="UniProtKB">
        <authorList>
            <consortium name="EnsemblMetazoa"/>
        </authorList>
    </citation>
    <scope>IDENTIFICATION</scope>
    <source>
        <strain evidence="9">A-37</strain>
    </source>
</reference>
<keyword evidence="7" id="KW-0812">Transmembrane</keyword>
<dbReference type="CDD" id="cd04366">
    <property type="entry name" value="IlGF_insulin_bombyxin_like"/>
    <property type="match status" value="1"/>
</dbReference>
<dbReference type="PANTHER" id="PTHR13647:SF4">
    <property type="entry name" value="INSULIN-LIKE PEPTIDE 1-RELATED"/>
    <property type="match status" value="1"/>
</dbReference>
<dbReference type="EnsemblMetazoa" id="ACUA023034-RA">
    <property type="protein sequence ID" value="ACUA023034-PA"/>
    <property type="gene ID" value="ACUA023034"/>
</dbReference>
<evidence type="ECO:0000313" key="9">
    <source>
        <dbReference type="EnsemblMetazoa" id="ACUA023034-PA"/>
    </source>
</evidence>
<dbReference type="InterPro" id="IPR022352">
    <property type="entry name" value="Ins/IGF/rlx"/>
</dbReference>
<dbReference type="EMBL" id="AXCM01005045">
    <property type="status" value="NOT_ANNOTATED_CDS"/>
    <property type="molecule type" value="Genomic_DNA"/>
</dbReference>
<dbReference type="VEuPathDB" id="VectorBase:ACUA023034"/>
<evidence type="ECO:0000256" key="4">
    <source>
        <dbReference type="ARBA" id="ARBA00022729"/>
    </source>
</evidence>
<proteinExistence type="inferred from homology"/>